<name>A0AAF3E960_9BILA</name>
<evidence type="ECO:0000256" key="7">
    <source>
        <dbReference type="ARBA" id="ARBA00022490"/>
    </source>
</evidence>
<dbReference type="SUPFAM" id="SSF53474">
    <property type="entry name" value="alpha/beta-Hydrolases"/>
    <property type="match status" value="1"/>
</dbReference>
<evidence type="ECO:0000256" key="18">
    <source>
        <dbReference type="ARBA" id="ARBA00023146"/>
    </source>
</evidence>
<feature type="region of interest" description="Disordered" evidence="22">
    <location>
        <begin position="1"/>
        <end position="60"/>
    </location>
</feature>
<dbReference type="FunFam" id="3.30.1360.70:FF:000002">
    <property type="entry name" value="arginine--tRNA ligase, cytoplasmic"/>
    <property type="match status" value="1"/>
</dbReference>
<keyword evidence="7" id="KW-0963">Cytoplasm</keyword>
<dbReference type="SUPFAM" id="SSF52374">
    <property type="entry name" value="Nucleotidylyl transferase"/>
    <property type="match status" value="1"/>
</dbReference>
<keyword evidence="18" id="KW-0030">Aminoacyl-tRNA synthetase</keyword>
<feature type="compositionally biased region" description="Polar residues" evidence="22">
    <location>
        <begin position="370"/>
        <end position="383"/>
    </location>
</feature>
<keyword evidence="17 23" id="KW-0472">Membrane</keyword>
<feature type="compositionally biased region" description="Polar residues" evidence="22">
    <location>
        <begin position="34"/>
        <end position="55"/>
    </location>
</feature>
<feature type="transmembrane region" description="Helical" evidence="23">
    <location>
        <begin position="75"/>
        <end position="96"/>
    </location>
</feature>
<keyword evidence="8" id="KW-0436">Ligase</keyword>
<evidence type="ECO:0000256" key="22">
    <source>
        <dbReference type="SAM" id="MobiDB-lite"/>
    </source>
</evidence>
<keyword evidence="16" id="KW-0333">Golgi apparatus</keyword>
<dbReference type="GO" id="GO:0007219">
    <property type="term" value="P:Notch signaling pathway"/>
    <property type="evidence" value="ECO:0007669"/>
    <property type="project" value="UniProtKB-KW"/>
</dbReference>
<evidence type="ECO:0000259" key="25">
    <source>
        <dbReference type="SMART" id="SM01016"/>
    </source>
</evidence>
<dbReference type="PRINTS" id="PR01038">
    <property type="entry name" value="TRNASYNTHARG"/>
</dbReference>
<dbReference type="InterPro" id="IPR001412">
    <property type="entry name" value="aa-tRNA-synth_I_CS"/>
</dbReference>
<dbReference type="Pfam" id="PF06342">
    <property type="entry name" value="DUF1057"/>
    <property type="match status" value="1"/>
</dbReference>
<evidence type="ECO:0000256" key="17">
    <source>
        <dbReference type="ARBA" id="ARBA00023136"/>
    </source>
</evidence>
<dbReference type="SUPFAM" id="SSF55190">
    <property type="entry name" value="Arginyl-tRNA synthetase (ArgRS), N-terminal 'additional' domain"/>
    <property type="match status" value="1"/>
</dbReference>
<evidence type="ECO:0000259" key="24">
    <source>
        <dbReference type="SMART" id="SM00836"/>
    </source>
</evidence>
<evidence type="ECO:0000256" key="11">
    <source>
        <dbReference type="ARBA" id="ARBA00022824"/>
    </source>
</evidence>
<dbReference type="Gene3D" id="1.10.730.10">
    <property type="entry name" value="Isoleucyl-tRNA Synthetase, Domain 1"/>
    <property type="match status" value="1"/>
</dbReference>
<organism evidence="26 27">
    <name type="scientific">Mesorhabditis belari</name>
    <dbReference type="NCBI Taxonomy" id="2138241"/>
    <lineage>
        <taxon>Eukaryota</taxon>
        <taxon>Metazoa</taxon>
        <taxon>Ecdysozoa</taxon>
        <taxon>Nematoda</taxon>
        <taxon>Chromadorea</taxon>
        <taxon>Rhabditida</taxon>
        <taxon>Rhabditina</taxon>
        <taxon>Rhabditomorpha</taxon>
        <taxon>Rhabditoidea</taxon>
        <taxon>Rhabditidae</taxon>
        <taxon>Mesorhabditinae</taxon>
        <taxon>Mesorhabditis</taxon>
    </lineage>
</organism>
<dbReference type="Pfam" id="PF05746">
    <property type="entry name" value="DALR_1"/>
    <property type="match status" value="1"/>
</dbReference>
<evidence type="ECO:0000256" key="3">
    <source>
        <dbReference type="ARBA" id="ARBA00004653"/>
    </source>
</evidence>
<dbReference type="PROSITE" id="PS00178">
    <property type="entry name" value="AA_TRNA_LIGASE_I"/>
    <property type="match status" value="1"/>
</dbReference>
<keyword evidence="11" id="KW-0256">Endoplasmic reticulum</keyword>
<dbReference type="PANTHER" id="PTHR11956">
    <property type="entry name" value="ARGINYL-TRNA SYNTHETASE"/>
    <property type="match status" value="1"/>
</dbReference>
<dbReference type="InterPro" id="IPR036695">
    <property type="entry name" value="Arg-tRNA-synth_N_sf"/>
</dbReference>
<dbReference type="HAMAP" id="MF_00123">
    <property type="entry name" value="Arg_tRNA_synth"/>
    <property type="match status" value="1"/>
</dbReference>
<dbReference type="InterPro" id="IPR010463">
    <property type="entry name" value="DUF1057"/>
</dbReference>
<evidence type="ECO:0000256" key="20">
    <source>
        <dbReference type="ARBA" id="ARBA00049339"/>
    </source>
</evidence>
<feature type="transmembrane region" description="Helical" evidence="23">
    <location>
        <begin position="120"/>
        <end position="144"/>
    </location>
</feature>
<dbReference type="SMART" id="SM01016">
    <property type="entry name" value="Arg_tRNA_synt_N"/>
    <property type="match status" value="1"/>
</dbReference>
<evidence type="ECO:0000256" key="13">
    <source>
        <dbReference type="ARBA" id="ARBA00022917"/>
    </source>
</evidence>
<dbReference type="FunFam" id="3.40.50.620:FF:000084">
    <property type="entry name" value="arginine--tRNA ligase, cytoplasmic"/>
    <property type="match status" value="1"/>
</dbReference>
<keyword evidence="26" id="KW-1185">Reference proteome</keyword>
<evidence type="ECO:0000256" key="5">
    <source>
        <dbReference type="ARBA" id="ARBA00008604"/>
    </source>
</evidence>
<dbReference type="Gene3D" id="3.30.1360.70">
    <property type="entry name" value="Arginyl tRNA synthetase N-terminal domain"/>
    <property type="match status" value="1"/>
</dbReference>
<dbReference type="Gene3D" id="3.40.50.1820">
    <property type="entry name" value="alpha/beta hydrolase"/>
    <property type="match status" value="1"/>
</dbReference>
<evidence type="ECO:0000256" key="10">
    <source>
        <dbReference type="ARBA" id="ARBA00022741"/>
    </source>
</evidence>
<dbReference type="GO" id="GO:0042500">
    <property type="term" value="F:aspartic endopeptidase activity, intramembrane cleaving"/>
    <property type="evidence" value="ECO:0007669"/>
    <property type="project" value="InterPro"/>
</dbReference>
<dbReference type="InterPro" id="IPR001278">
    <property type="entry name" value="Arg-tRNA-ligase"/>
</dbReference>
<dbReference type="InterPro" id="IPR008909">
    <property type="entry name" value="DALR_anticod-bd"/>
</dbReference>
<dbReference type="SUPFAM" id="SSF47323">
    <property type="entry name" value="Anticodon-binding domain of a subclass of class I aminoacyl-tRNA synthetases"/>
    <property type="match status" value="1"/>
</dbReference>
<feature type="transmembrane region" description="Helical" evidence="23">
    <location>
        <begin position="180"/>
        <end position="203"/>
    </location>
</feature>
<comment type="catalytic activity">
    <reaction evidence="20">
        <text>tRNA(Arg) + L-arginine + ATP = L-arginyl-tRNA(Arg) + AMP + diphosphate</text>
        <dbReference type="Rhea" id="RHEA:20301"/>
        <dbReference type="Rhea" id="RHEA-COMP:9658"/>
        <dbReference type="Rhea" id="RHEA-COMP:9673"/>
        <dbReference type="ChEBI" id="CHEBI:30616"/>
        <dbReference type="ChEBI" id="CHEBI:32682"/>
        <dbReference type="ChEBI" id="CHEBI:33019"/>
        <dbReference type="ChEBI" id="CHEBI:78442"/>
        <dbReference type="ChEBI" id="CHEBI:78513"/>
        <dbReference type="ChEBI" id="CHEBI:456215"/>
        <dbReference type="EC" id="6.1.1.19"/>
    </reaction>
</comment>
<feature type="region of interest" description="Disordered" evidence="22">
    <location>
        <begin position="340"/>
        <end position="386"/>
    </location>
</feature>
<evidence type="ECO:0000256" key="4">
    <source>
        <dbReference type="ARBA" id="ARBA00005594"/>
    </source>
</evidence>
<dbReference type="GO" id="GO:0005789">
    <property type="term" value="C:endoplasmic reticulum membrane"/>
    <property type="evidence" value="ECO:0007669"/>
    <property type="project" value="UniProtKB-SubCell"/>
</dbReference>
<dbReference type="SMART" id="SM00836">
    <property type="entry name" value="DALR_1"/>
    <property type="match status" value="1"/>
</dbReference>
<feature type="domain" description="Arginyl tRNA synthetase N-terminal" evidence="25">
    <location>
        <begin position="574"/>
        <end position="661"/>
    </location>
</feature>
<dbReference type="FunFam" id="1.10.730.10:FF:000064">
    <property type="entry name" value="Probable arginine--tRNA ligase, cytoplasmic"/>
    <property type="match status" value="1"/>
</dbReference>
<dbReference type="CDD" id="cd00671">
    <property type="entry name" value="ArgRS_core"/>
    <property type="match status" value="1"/>
</dbReference>
<keyword evidence="10" id="KW-0547">Nucleotide-binding</keyword>
<dbReference type="Proteomes" id="UP000887575">
    <property type="component" value="Unassembled WGS sequence"/>
</dbReference>
<keyword evidence="15 23" id="KW-1133">Transmembrane helix</keyword>
<evidence type="ECO:0000256" key="21">
    <source>
        <dbReference type="ARBA" id="ARBA00071644"/>
    </source>
</evidence>
<evidence type="ECO:0000256" key="1">
    <source>
        <dbReference type="ARBA" id="ARBA00004477"/>
    </source>
</evidence>
<feature type="transmembrane region" description="Helical" evidence="23">
    <location>
        <begin position="210"/>
        <end position="229"/>
    </location>
</feature>
<dbReference type="Pfam" id="PF01080">
    <property type="entry name" value="Presenilin"/>
    <property type="match status" value="1"/>
</dbReference>
<evidence type="ECO:0000256" key="15">
    <source>
        <dbReference type="ARBA" id="ARBA00022989"/>
    </source>
</evidence>
<evidence type="ECO:0000313" key="26">
    <source>
        <dbReference type="Proteomes" id="UP000887575"/>
    </source>
</evidence>
<dbReference type="InterPro" id="IPR029058">
    <property type="entry name" value="AB_hydrolase_fold"/>
</dbReference>
<dbReference type="InterPro" id="IPR006639">
    <property type="entry name" value="Preselin/SPP"/>
</dbReference>
<evidence type="ECO:0000256" key="16">
    <source>
        <dbReference type="ARBA" id="ARBA00023034"/>
    </source>
</evidence>
<keyword evidence="12" id="KW-0067">ATP-binding</keyword>
<comment type="similarity">
    <text evidence="5">Belongs to the peptidase A22A family.</text>
</comment>
<evidence type="ECO:0000256" key="2">
    <source>
        <dbReference type="ARBA" id="ARBA00004514"/>
    </source>
</evidence>
<comment type="similarity">
    <text evidence="4">Belongs to the class-I aminoacyl-tRNA synthetase family.</text>
</comment>
<dbReference type="InterPro" id="IPR014729">
    <property type="entry name" value="Rossmann-like_a/b/a_fold"/>
</dbReference>
<accession>A0AAF3E960</accession>
<evidence type="ECO:0000256" key="19">
    <source>
        <dbReference type="ARBA" id="ARBA00033033"/>
    </source>
</evidence>
<dbReference type="GO" id="GO:0004814">
    <property type="term" value="F:arginine-tRNA ligase activity"/>
    <property type="evidence" value="ECO:0007669"/>
    <property type="project" value="UniProtKB-EC"/>
</dbReference>
<evidence type="ECO:0000256" key="23">
    <source>
        <dbReference type="SAM" id="Phobius"/>
    </source>
</evidence>
<feature type="transmembrane region" description="Helical" evidence="23">
    <location>
        <begin position="156"/>
        <end position="174"/>
    </location>
</feature>
<protein>
    <recommendedName>
        <fullName evidence="21">Probable arginine--tRNA ligase, cytoplasmic</fullName>
        <ecNumber evidence="6">6.1.1.19</ecNumber>
    </recommendedName>
    <alternativeName>
        <fullName evidence="19">Arginyl-tRNA synthetase</fullName>
    </alternativeName>
</protein>
<proteinExistence type="inferred from homology"/>
<dbReference type="Pfam" id="PF00750">
    <property type="entry name" value="tRNA-synt_1d"/>
    <property type="match status" value="1"/>
</dbReference>
<keyword evidence="14" id="KW-0914">Notch signaling pathway</keyword>
<dbReference type="GO" id="GO:0005829">
    <property type="term" value="C:cytosol"/>
    <property type="evidence" value="ECO:0007669"/>
    <property type="project" value="UniProtKB-SubCell"/>
</dbReference>
<evidence type="ECO:0000256" key="14">
    <source>
        <dbReference type="ARBA" id="ARBA00022976"/>
    </source>
</evidence>
<dbReference type="GO" id="GO:0006420">
    <property type="term" value="P:arginyl-tRNA aminoacylation"/>
    <property type="evidence" value="ECO:0007669"/>
    <property type="project" value="InterPro"/>
</dbReference>
<evidence type="ECO:0000313" key="27">
    <source>
        <dbReference type="WBParaSite" id="MBELARI_LOCUS10446"/>
    </source>
</evidence>
<dbReference type="InterPro" id="IPR042524">
    <property type="entry name" value="Presenilin_C"/>
</dbReference>
<feature type="compositionally biased region" description="Polar residues" evidence="22">
    <location>
        <begin position="8"/>
        <end position="18"/>
    </location>
</feature>
<dbReference type="WBParaSite" id="MBELARI_LOCUS10446">
    <property type="protein sequence ID" value="MBELARI_LOCUS10446"/>
    <property type="gene ID" value="MBELARI_LOCUS10446"/>
</dbReference>
<sequence length="1490" mass="167478">MNPDLPGPSSQYGATDTAGSPAVTVRPEKRRVTIRSNPRSSQGASSEVLATQSTDGETEEGDIELKYGAEHVIRLFVPVSLCMAVVVMTMSSIQFYTESGGQHLLYTPFTKETDNAGEKVLYSLGNAGILLLFIIIMTSILILLYKYKFYRIIHGWLFVSSLLLLSMFTTVYTIQVLKAINVSISCVTVFFFIYNFGVLGMICIHWKGPLLLQQAYLIAVSALMALTFLKYLPDWTVWTVLAAISIWDLIAVLSPKGPLRILVETAQERNEPIFPALIYSSGVLYGYVSIISTTEPNNQATSPKTPPSTSKQVCFVKSANQRTRDLWVKRYAVRPSIEVTPDERQGSLSTNEINVEEPKRPVRNGRRQQNEGQSASDAQQNNDGEPIIVEKEERGIKLGLGDFIFYSVLVGKASSYFDWNTTVACYVAILIGLCSNDMGDTSKEKKGSVTPVISEQQEIEQLYSHQRNLISQTINDEHVFAAMKASDLTVDELLDVCPELKEEYVRNEKLKYRKQILLKAIEEQTRINSKQEAVPKATNGDAPKIGENKAVKNPKLTEKIDYIEIKDYGSSIIGRLNALFKDAIHKAYPDSNVAAIVTMNNNPNNGDYQCNSAMAIVKKLKSSGVNKKPSEVAETIKSKLQPSEVISKVQVAPAGFINIFLNQNYLETQVGAIAKQGVRMPNVAKKRVVVDFSSPNIAKEMHVGHLRSTIIGDSISRLFEAVGFDVVRLNHVGDWGTQFGMLTAHLQDEFPNYLEVTPPIADLQAFYKEAKKRFDTDSDFKVRAYECVVKLQAFDPLIIKGWQLICDISRKYFQQIYDRLDIKVTERGESFYQTRMQAIVNELMERKVLLEEEGRMVMFPSGCDVPLTVVKSDGGFTYATSDLAALKQRIFDEKADWLIYVIDAGQSLHIETIYAAGRDLGWYDPQVKRVEHVGFGLVLGEDRKKFKTRSGETVRLVDLLDEGCKRAMEVLIEKKRLDELTAEEVAAARDSVAYGCIKYADLSHTRTQDYIFSFDRMVDFRGNTATYLLYTYARIMSIMRTSGVSENELNKWIEENPSIPLGHLAEINLAKVILRFGDIIIQVLDSLMLHQLCDYVYQLATQISDFYKDCYVIDNKGGIRTVHYQRLALCKATAKTMQGCFNILGIHEVFMLGSTLLTLQRRFYNVFRRHYAIYKSTALPRIANDLDVFDGEVSFESDGKKFDLTTKWQDTMPGGSSVGNVVCLHGSPGSHNDFKYISQFLRQKGIRAIGLNFPGIGITESHPSLSYHNAERDAFALSMIEKLKITGKVVWLGHSRGNENALRCSIELEDQSKGVILVNTTGFRVHKGIRPNWVIKVASWADRTSALTRALMNPITYMAYNRLGLKTAHSDITGKCVQTMATFDFDKLKPFITRFNEGSKLQLIVLIAGRDFLIEEDITREFFNAFNDGQEKSFASSDSGEEEAKEFIVNRVMEGRRATAIYFPEDGHFMQKHRAILIADSCEALFNKAD</sequence>
<evidence type="ECO:0000256" key="6">
    <source>
        <dbReference type="ARBA" id="ARBA00012837"/>
    </source>
</evidence>
<dbReference type="InterPro" id="IPR001108">
    <property type="entry name" value="Peptidase_A22A"/>
</dbReference>
<dbReference type="GO" id="GO:0017101">
    <property type="term" value="C:aminoacyl-tRNA synthetase multienzyme complex"/>
    <property type="evidence" value="ECO:0007669"/>
    <property type="project" value="UniProtKB-ARBA"/>
</dbReference>
<comment type="subcellular location">
    <subcellularLocation>
        <location evidence="2">Cytoplasm</location>
        <location evidence="2">Cytosol</location>
    </subcellularLocation>
    <subcellularLocation>
        <location evidence="1">Endoplasmic reticulum membrane</location>
        <topology evidence="1">Multi-pass membrane protein</topology>
    </subcellularLocation>
    <subcellularLocation>
        <location evidence="3">Golgi apparatus membrane</location>
        <topology evidence="3">Multi-pass membrane protein</topology>
    </subcellularLocation>
</comment>
<keyword evidence="9 23" id="KW-0812">Transmembrane</keyword>
<dbReference type="GO" id="GO:0016485">
    <property type="term" value="P:protein processing"/>
    <property type="evidence" value="ECO:0007669"/>
    <property type="project" value="InterPro"/>
</dbReference>
<dbReference type="SMART" id="SM00730">
    <property type="entry name" value="PSN"/>
    <property type="match status" value="1"/>
</dbReference>
<dbReference type="PANTHER" id="PTHR11956:SF5">
    <property type="entry name" value="ARGININE--TRNA LIGASE, CYTOPLASMIC"/>
    <property type="match status" value="1"/>
</dbReference>
<reference evidence="27" key="1">
    <citation type="submission" date="2024-02" db="UniProtKB">
        <authorList>
            <consortium name="WormBaseParasite"/>
        </authorList>
    </citation>
    <scope>IDENTIFICATION</scope>
</reference>
<keyword evidence="13" id="KW-0648">Protein biosynthesis</keyword>
<evidence type="ECO:0000256" key="8">
    <source>
        <dbReference type="ARBA" id="ARBA00022598"/>
    </source>
</evidence>
<dbReference type="Gene3D" id="3.40.50.620">
    <property type="entry name" value="HUPs"/>
    <property type="match status" value="1"/>
</dbReference>
<dbReference type="InterPro" id="IPR005148">
    <property type="entry name" value="Arg-tRNA-synth_N"/>
</dbReference>
<dbReference type="GO" id="GO:0005524">
    <property type="term" value="F:ATP binding"/>
    <property type="evidence" value="ECO:0007669"/>
    <property type="project" value="UniProtKB-KW"/>
</dbReference>
<evidence type="ECO:0000256" key="9">
    <source>
        <dbReference type="ARBA" id="ARBA00022692"/>
    </source>
</evidence>
<dbReference type="EC" id="6.1.1.19" evidence="6"/>
<dbReference type="GO" id="GO:0000139">
    <property type="term" value="C:Golgi membrane"/>
    <property type="evidence" value="ECO:0007669"/>
    <property type="project" value="UniProtKB-SubCell"/>
</dbReference>
<evidence type="ECO:0000256" key="12">
    <source>
        <dbReference type="ARBA" id="ARBA00022840"/>
    </source>
</evidence>
<dbReference type="InterPro" id="IPR009080">
    <property type="entry name" value="tRNAsynth_Ia_anticodon-bd"/>
</dbReference>
<feature type="domain" description="DALR anticodon binding" evidence="24">
    <location>
        <begin position="1028"/>
        <end position="1151"/>
    </location>
</feature>
<dbReference type="Pfam" id="PF03485">
    <property type="entry name" value="Arg_tRNA_synt_N"/>
    <property type="match status" value="1"/>
</dbReference>
<dbReference type="Gene3D" id="1.10.472.100">
    <property type="entry name" value="Presenilin"/>
    <property type="match status" value="1"/>
</dbReference>
<dbReference type="NCBIfam" id="TIGR00456">
    <property type="entry name" value="argS"/>
    <property type="match status" value="1"/>
</dbReference>
<dbReference type="InterPro" id="IPR035684">
    <property type="entry name" value="ArgRS_core"/>
</dbReference>